<accession>A0A844F5Y2</accession>
<keyword evidence="2" id="KW-0805">Transcription regulation</keyword>
<dbReference type="GO" id="GO:0000976">
    <property type="term" value="F:transcription cis-regulatory region binding"/>
    <property type="evidence" value="ECO:0007669"/>
    <property type="project" value="TreeGrafter"/>
</dbReference>
<dbReference type="GO" id="GO:0006355">
    <property type="term" value="P:regulation of DNA-templated transcription"/>
    <property type="evidence" value="ECO:0007669"/>
    <property type="project" value="InterPro"/>
</dbReference>
<evidence type="ECO:0000259" key="8">
    <source>
        <dbReference type="PROSITE" id="PS50110"/>
    </source>
</evidence>
<gene>
    <name evidence="10" type="ORF">FYJ37_09780</name>
</gene>
<dbReference type="SUPFAM" id="SSF46894">
    <property type="entry name" value="C-terminal effector domain of the bipartite response regulators"/>
    <property type="match status" value="1"/>
</dbReference>
<evidence type="ECO:0000259" key="9">
    <source>
        <dbReference type="PROSITE" id="PS51755"/>
    </source>
</evidence>
<evidence type="ECO:0000256" key="3">
    <source>
        <dbReference type="ARBA" id="ARBA00023125"/>
    </source>
</evidence>
<evidence type="ECO:0000256" key="4">
    <source>
        <dbReference type="ARBA" id="ARBA00023163"/>
    </source>
</evidence>
<dbReference type="PROSITE" id="PS50110">
    <property type="entry name" value="RESPONSE_REGULATORY"/>
    <property type="match status" value="1"/>
</dbReference>
<dbReference type="Pfam" id="PF00072">
    <property type="entry name" value="Response_reg"/>
    <property type="match status" value="1"/>
</dbReference>
<dbReference type="PANTHER" id="PTHR48111:SF50">
    <property type="entry name" value="KDP OPERON TRANSCRIPTIONAL REGULATORY PROTEIN KDPE"/>
    <property type="match status" value="1"/>
</dbReference>
<dbReference type="Proteomes" id="UP000462363">
    <property type="component" value="Unassembled WGS sequence"/>
</dbReference>
<comment type="function">
    <text evidence="5">May play the central regulatory role in sporulation. It may be an element of the effector pathway responsible for the activation of sporulation genes in response to nutritional stress. Spo0A may act in concert with spo0H (a sigma factor) to control the expression of some genes that are critical to the sporulation process.</text>
</comment>
<dbReference type="GeneID" id="62695830"/>
<dbReference type="InterPro" id="IPR001789">
    <property type="entry name" value="Sig_transdc_resp-reg_receiver"/>
</dbReference>
<evidence type="ECO:0000313" key="11">
    <source>
        <dbReference type="Proteomes" id="UP000462363"/>
    </source>
</evidence>
<feature type="DNA-binding region" description="OmpR/PhoB-type" evidence="7">
    <location>
        <begin position="134"/>
        <end position="232"/>
    </location>
</feature>
<name>A0A844F5Y2_CLOSV</name>
<evidence type="ECO:0000256" key="6">
    <source>
        <dbReference type="PROSITE-ProRule" id="PRU00169"/>
    </source>
</evidence>
<evidence type="ECO:0000256" key="1">
    <source>
        <dbReference type="ARBA" id="ARBA00018672"/>
    </source>
</evidence>
<dbReference type="CDD" id="cd17620">
    <property type="entry name" value="REC_OmpR_KdpE-like"/>
    <property type="match status" value="1"/>
</dbReference>
<dbReference type="Gene3D" id="6.10.250.690">
    <property type="match status" value="1"/>
</dbReference>
<proteinExistence type="predicted"/>
<dbReference type="AlphaFoldDB" id="A0A844F5Y2"/>
<dbReference type="InterPro" id="IPR039420">
    <property type="entry name" value="WalR-like"/>
</dbReference>
<sequence>MKNNKYKILLVEDDGNIRTVIAALLETSDYQVIQAETGAMAETLFSSYQPDLIILDLGLPDMDGMEFISFVRKESLTPVIVLSARTNDDDKVRALDEGANDYVTKPFSSAELLARVRTTLRNYRHSSIEGKFPGGKFKLRKMEIDYDARQIFVCGEEIKLSQTEYNIVALLSEHCGKMMTYSSIIKAVWGYSNEGSTKKLQVNMANIRRKFGVKPGESWYITNELGVGYRMS</sequence>
<evidence type="ECO:0000256" key="2">
    <source>
        <dbReference type="ARBA" id="ARBA00023015"/>
    </source>
</evidence>
<dbReference type="InterPro" id="IPR011006">
    <property type="entry name" value="CheY-like_superfamily"/>
</dbReference>
<dbReference type="InterPro" id="IPR016032">
    <property type="entry name" value="Sig_transdc_resp-reg_C-effctor"/>
</dbReference>
<dbReference type="PROSITE" id="PS51755">
    <property type="entry name" value="OMPR_PHOB"/>
    <property type="match status" value="1"/>
</dbReference>
<feature type="domain" description="Response regulatory" evidence="8">
    <location>
        <begin position="7"/>
        <end position="120"/>
    </location>
</feature>
<dbReference type="Gene3D" id="1.10.10.10">
    <property type="entry name" value="Winged helix-like DNA-binding domain superfamily/Winged helix DNA-binding domain"/>
    <property type="match status" value="1"/>
</dbReference>
<reference evidence="10 11" key="1">
    <citation type="submission" date="2019-08" db="EMBL/GenBank/DDBJ databases">
        <title>In-depth cultivation of the pig gut microbiome towards novel bacterial diversity and tailored functional studies.</title>
        <authorList>
            <person name="Wylensek D."/>
            <person name="Hitch T.C.A."/>
            <person name="Clavel T."/>
        </authorList>
    </citation>
    <scope>NUCLEOTIDE SEQUENCE [LARGE SCALE GENOMIC DNA]</scope>
    <source>
        <strain evidence="10 11">BL-389-WT-3D</strain>
    </source>
</reference>
<keyword evidence="6" id="KW-0597">Phosphoprotein</keyword>
<feature type="modified residue" description="4-aspartylphosphate" evidence="6">
    <location>
        <position position="56"/>
    </location>
</feature>
<dbReference type="GO" id="GO:0000156">
    <property type="term" value="F:phosphorelay response regulator activity"/>
    <property type="evidence" value="ECO:0007669"/>
    <property type="project" value="TreeGrafter"/>
</dbReference>
<evidence type="ECO:0000313" key="10">
    <source>
        <dbReference type="EMBL" id="MSS40633.1"/>
    </source>
</evidence>
<dbReference type="PANTHER" id="PTHR48111">
    <property type="entry name" value="REGULATOR OF RPOS"/>
    <property type="match status" value="1"/>
</dbReference>
<dbReference type="CDD" id="cd00383">
    <property type="entry name" value="trans_reg_C"/>
    <property type="match status" value="1"/>
</dbReference>
<dbReference type="SUPFAM" id="SSF52172">
    <property type="entry name" value="CheY-like"/>
    <property type="match status" value="1"/>
</dbReference>
<dbReference type="GO" id="GO:0032993">
    <property type="term" value="C:protein-DNA complex"/>
    <property type="evidence" value="ECO:0007669"/>
    <property type="project" value="TreeGrafter"/>
</dbReference>
<dbReference type="SMART" id="SM00862">
    <property type="entry name" value="Trans_reg_C"/>
    <property type="match status" value="1"/>
</dbReference>
<dbReference type="SMART" id="SM00448">
    <property type="entry name" value="REC"/>
    <property type="match status" value="1"/>
</dbReference>
<dbReference type="InterPro" id="IPR001867">
    <property type="entry name" value="OmpR/PhoB-type_DNA-bd"/>
</dbReference>
<keyword evidence="4" id="KW-0804">Transcription</keyword>
<dbReference type="InterPro" id="IPR036388">
    <property type="entry name" value="WH-like_DNA-bd_sf"/>
</dbReference>
<protein>
    <recommendedName>
        <fullName evidence="1">Stage 0 sporulation protein A homolog</fullName>
    </recommendedName>
</protein>
<evidence type="ECO:0000256" key="5">
    <source>
        <dbReference type="ARBA" id="ARBA00024867"/>
    </source>
</evidence>
<evidence type="ECO:0000256" key="7">
    <source>
        <dbReference type="PROSITE-ProRule" id="PRU01091"/>
    </source>
</evidence>
<dbReference type="EMBL" id="VUMB01000018">
    <property type="protein sequence ID" value="MSS40633.1"/>
    <property type="molecule type" value="Genomic_DNA"/>
</dbReference>
<comment type="caution">
    <text evidence="10">The sequence shown here is derived from an EMBL/GenBank/DDBJ whole genome shotgun (WGS) entry which is preliminary data.</text>
</comment>
<dbReference type="Gene3D" id="3.40.50.2300">
    <property type="match status" value="1"/>
</dbReference>
<feature type="domain" description="OmpR/PhoB-type" evidence="9">
    <location>
        <begin position="134"/>
        <end position="232"/>
    </location>
</feature>
<dbReference type="RefSeq" id="WP_004608558.1">
    <property type="nucleotide sequence ID" value="NZ_AP024846.1"/>
</dbReference>
<organism evidence="10 11">
    <name type="scientific">Clostridium scindens (strain JCM 10418 / VPI 12708)</name>
    <dbReference type="NCBI Taxonomy" id="29347"/>
    <lineage>
        <taxon>Bacteria</taxon>
        <taxon>Bacillati</taxon>
        <taxon>Bacillota</taxon>
        <taxon>Clostridia</taxon>
        <taxon>Lachnospirales</taxon>
        <taxon>Lachnospiraceae</taxon>
    </lineage>
</organism>
<dbReference type="GO" id="GO:0005829">
    <property type="term" value="C:cytosol"/>
    <property type="evidence" value="ECO:0007669"/>
    <property type="project" value="TreeGrafter"/>
</dbReference>
<keyword evidence="3 7" id="KW-0238">DNA-binding</keyword>
<dbReference type="Pfam" id="PF00486">
    <property type="entry name" value="Trans_reg_C"/>
    <property type="match status" value="1"/>
</dbReference>